<dbReference type="EMBL" id="KN762826">
    <property type="protein sequence ID" value="KIH48081.1"/>
    <property type="molecule type" value="Genomic_DNA"/>
</dbReference>
<evidence type="ECO:0000313" key="2">
    <source>
        <dbReference type="Proteomes" id="UP000054047"/>
    </source>
</evidence>
<name>A0A0C2FT45_9BILA</name>
<proteinExistence type="predicted"/>
<gene>
    <name evidence="1" type="ORF">ANCDUO_21853</name>
</gene>
<protein>
    <submittedName>
        <fullName evidence="1">Uncharacterized protein</fullName>
    </submittedName>
</protein>
<evidence type="ECO:0000313" key="1">
    <source>
        <dbReference type="EMBL" id="KIH48081.1"/>
    </source>
</evidence>
<organism evidence="1 2">
    <name type="scientific">Ancylostoma duodenale</name>
    <dbReference type="NCBI Taxonomy" id="51022"/>
    <lineage>
        <taxon>Eukaryota</taxon>
        <taxon>Metazoa</taxon>
        <taxon>Ecdysozoa</taxon>
        <taxon>Nematoda</taxon>
        <taxon>Chromadorea</taxon>
        <taxon>Rhabditida</taxon>
        <taxon>Rhabditina</taxon>
        <taxon>Rhabditomorpha</taxon>
        <taxon>Strongyloidea</taxon>
        <taxon>Ancylostomatidae</taxon>
        <taxon>Ancylostomatinae</taxon>
        <taxon>Ancylostoma</taxon>
    </lineage>
</organism>
<dbReference type="AlphaFoldDB" id="A0A0C2FT45"/>
<feature type="non-terminal residue" evidence="1">
    <location>
        <position position="119"/>
    </location>
</feature>
<keyword evidence="2" id="KW-1185">Reference proteome</keyword>
<reference evidence="1 2" key="1">
    <citation type="submission" date="2013-12" db="EMBL/GenBank/DDBJ databases">
        <title>Draft genome of the parsitic nematode Ancylostoma duodenale.</title>
        <authorList>
            <person name="Mitreva M."/>
        </authorList>
    </citation>
    <scope>NUCLEOTIDE SEQUENCE [LARGE SCALE GENOMIC DNA]</scope>
    <source>
        <strain evidence="1 2">Zhejiang</strain>
    </source>
</reference>
<sequence length="119" mass="12470">MAHIAIPQLVNANAILSKAVAIVHQGVMELGVNLSALWASMVGTAVSRVRAKTVPLVSQETDSVFVLLDLREIIVNHLAKTPPTDLTVTSNATVVIIPVIQEMVPACAPLASVGLSVNK</sequence>
<dbReference type="Proteomes" id="UP000054047">
    <property type="component" value="Unassembled WGS sequence"/>
</dbReference>
<accession>A0A0C2FT45</accession>